<keyword evidence="2" id="KW-1185">Reference proteome</keyword>
<name>A0AAQ3MUT7_VIGMU</name>
<protein>
    <submittedName>
        <fullName evidence="1">Uncharacterized protein</fullName>
    </submittedName>
</protein>
<dbReference type="AlphaFoldDB" id="A0AAQ3MUT7"/>
<dbReference type="EMBL" id="CP144692">
    <property type="protein sequence ID" value="WVY97380.1"/>
    <property type="molecule type" value="Genomic_DNA"/>
</dbReference>
<proteinExistence type="predicted"/>
<evidence type="ECO:0000313" key="2">
    <source>
        <dbReference type="Proteomes" id="UP001374535"/>
    </source>
</evidence>
<accession>A0AAQ3MUT7</accession>
<organism evidence="1 2">
    <name type="scientific">Vigna mungo</name>
    <name type="common">Black gram</name>
    <name type="synonym">Phaseolus mungo</name>
    <dbReference type="NCBI Taxonomy" id="3915"/>
    <lineage>
        <taxon>Eukaryota</taxon>
        <taxon>Viridiplantae</taxon>
        <taxon>Streptophyta</taxon>
        <taxon>Embryophyta</taxon>
        <taxon>Tracheophyta</taxon>
        <taxon>Spermatophyta</taxon>
        <taxon>Magnoliopsida</taxon>
        <taxon>eudicotyledons</taxon>
        <taxon>Gunneridae</taxon>
        <taxon>Pentapetalae</taxon>
        <taxon>rosids</taxon>
        <taxon>fabids</taxon>
        <taxon>Fabales</taxon>
        <taxon>Fabaceae</taxon>
        <taxon>Papilionoideae</taxon>
        <taxon>50 kb inversion clade</taxon>
        <taxon>NPAAA clade</taxon>
        <taxon>indigoferoid/millettioid clade</taxon>
        <taxon>Phaseoleae</taxon>
        <taxon>Vigna</taxon>
    </lineage>
</organism>
<reference evidence="1 2" key="1">
    <citation type="journal article" date="2023" name="Life. Sci Alliance">
        <title>Evolutionary insights into 3D genome organization and epigenetic landscape of Vigna mungo.</title>
        <authorList>
            <person name="Junaid A."/>
            <person name="Singh B."/>
            <person name="Bhatia S."/>
        </authorList>
    </citation>
    <scope>NUCLEOTIDE SEQUENCE [LARGE SCALE GENOMIC DNA]</scope>
    <source>
        <strain evidence="1">Urdbean</strain>
    </source>
</reference>
<dbReference type="Proteomes" id="UP001374535">
    <property type="component" value="Chromosome 9"/>
</dbReference>
<evidence type="ECO:0000313" key="1">
    <source>
        <dbReference type="EMBL" id="WVY97380.1"/>
    </source>
</evidence>
<sequence length="145" mass="14866">MEGSHICCAPCKFSFLGFGLGFCAIAIAFSLGGTTGSGSSIVLGHKPPFTSASALPDPSSFETSGSTPIWIEGSHICSPLGQLLFMQVGLGICAVASTFSVREIIGIGVSNKGHKTPFSSTSPSRDPTSLATSCSKPIWIEGSHI</sequence>
<gene>
    <name evidence="1" type="ORF">V8G54_029531</name>
</gene>